<dbReference type="Pfam" id="PF20408">
    <property type="entry name" value="Abhydrolase_11"/>
    <property type="match status" value="1"/>
</dbReference>
<dbReference type="EMBL" id="FPLD01000131">
    <property type="protein sequence ID" value="SGZ17946.1"/>
    <property type="molecule type" value="Genomic_DNA"/>
</dbReference>
<sequence>MELIYNGPVDGPLFVFAHGAGAPATSDFMEAITKGLALHGIRVARFNFPYMQQRVDNGTRRPPERAPKLIAQYQQLIASIDQPMVIGGKSMGGRMASLVASDPTTDAFTVNSKIKGIACLGFPFHPANKPESLRTEHFPLIQQPVFITQGERDKLGTKEEVASYGLPNNIEWLWLEDGDHDLKPRIKSGFTHQAHLQKTIDGMARFIKKVLAQMP</sequence>
<dbReference type="Proteomes" id="UP000183794">
    <property type="component" value="Unassembled WGS sequence"/>
</dbReference>
<dbReference type="HOGENOM" id="CLU_072792_1_2_6"/>
<dbReference type="STRING" id="80854.MVIS_0964"/>
<dbReference type="PATRIC" id="fig|80854.5.peg.1020"/>
<evidence type="ECO:0000313" key="1">
    <source>
        <dbReference type="EMBL" id="SGZ17946.1"/>
    </source>
</evidence>
<dbReference type="InterPro" id="IPR026555">
    <property type="entry name" value="NSL3/Tex30"/>
</dbReference>
<dbReference type="KEGG" id="mvs:MVIS_0964"/>
<dbReference type="AlphaFoldDB" id="A0A090IGL7"/>
<dbReference type="PANTHER" id="PTHR13136:SF11">
    <property type="entry name" value="TESTIS-EXPRESSED PROTEIN 30"/>
    <property type="match status" value="1"/>
</dbReference>
<dbReference type="RefSeq" id="WP_045109358.1">
    <property type="nucleotide sequence ID" value="NZ_FPLD01000131.1"/>
</dbReference>
<evidence type="ECO:0000313" key="2">
    <source>
        <dbReference type="Proteomes" id="UP000183794"/>
    </source>
</evidence>
<reference evidence="1 2" key="1">
    <citation type="submission" date="2016-11" db="EMBL/GenBank/DDBJ databases">
        <authorList>
            <person name="Jaros S."/>
            <person name="Januszkiewicz K."/>
            <person name="Wedrychowicz H."/>
        </authorList>
    </citation>
    <scope>NUCLEOTIDE SEQUENCE [LARGE SCALE GENOMIC DNA]</scope>
    <source>
        <strain evidence="1">NVI 5450</strain>
    </source>
</reference>
<protein>
    <submittedName>
        <fullName evidence="1">Uncharacterized protein</fullName>
    </submittedName>
</protein>
<accession>A0A090IGL7</accession>
<gene>
    <name evidence="1" type="ORF">NVI5450_4602</name>
</gene>
<dbReference type="OrthoDB" id="652634at2"/>
<name>A0A090IGL7_9GAMM</name>
<dbReference type="SUPFAM" id="SSF53474">
    <property type="entry name" value="alpha/beta-Hydrolases"/>
    <property type="match status" value="1"/>
</dbReference>
<organism evidence="1 2">
    <name type="scientific">Moritella viscosa</name>
    <dbReference type="NCBI Taxonomy" id="80854"/>
    <lineage>
        <taxon>Bacteria</taxon>
        <taxon>Pseudomonadati</taxon>
        <taxon>Pseudomonadota</taxon>
        <taxon>Gammaproteobacteria</taxon>
        <taxon>Alteromonadales</taxon>
        <taxon>Moritellaceae</taxon>
        <taxon>Moritella</taxon>
    </lineage>
</organism>
<dbReference type="InterPro" id="IPR029058">
    <property type="entry name" value="AB_hydrolase_fold"/>
</dbReference>
<dbReference type="Gene3D" id="3.40.50.1820">
    <property type="entry name" value="alpha/beta hydrolase"/>
    <property type="match status" value="1"/>
</dbReference>
<proteinExistence type="predicted"/>
<dbReference type="InterPro" id="IPR046879">
    <property type="entry name" value="KANL3/Tex30_Abhydrolase"/>
</dbReference>
<dbReference type="PANTHER" id="PTHR13136">
    <property type="entry name" value="TESTIS DEVELOPMENT PROTEIN PRTD"/>
    <property type="match status" value="1"/>
</dbReference>